<keyword evidence="4" id="KW-1185">Reference proteome</keyword>
<evidence type="ECO:0000313" key="3">
    <source>
        <dbReference type="EMBL" id="PIA30949.1"/>
    </source>
</evidence>
<name>A0A2G5CI73_AQUCA</name>
<dbReference type="STRING" id="218851.A0A2G5CI73"/>
<feature type="compositionally biased region" description="Basic and acidic residues" evidence="2">
    <location>
        <begin position="338"/>
        <end position="359"/>
    </location>
</feature>
<evidence type="ECO:0000313" key="4">
    <source>
        <dbReference type="Proteomes" id="UP000230069"/>
    </source>
</evidence>
<dbReference type="Proteomes" id="UP000230069">
    <property type="component" value="Unassembled WGS sequence"/>
</dbReference>
<reference evidence="3 4" key="1">
    <citation type="submission" date="2017-09" db="EMBL/GenBank/DDBJ databases">
        <title>WGS assembly of Aquilegia coerulea Goldsmith.</title>
        <authorList>
            <person name="Hodges S."/>
            <person name="Kramer E."/>
            <person name="Nordborg M."/>
            <person name="Tomkins J."/>
            <person name="Borevitz J."/>
            <person name="Derieg N."/>
            <person name="Yan J."/>
            <person name="Mihaltcheva S."/>
            <person name="Hayes R.D."/>
            <person name="Rokhsar D."/>
        </authorList>
    </citation>
    <scope>NUCLEOTIDE SEQUENCE [LARGE SCALE GENOMIC DNA]</scope>
    <source>
        <strain evidence="4">cv. Goldsmith</strain>
    </source>
</reference>
<organism evidence="3 4">
    <name type="scientific">Aquilegia coerulea</name>
    <name type="common">Rocky mountain columbine</name>
    <dbReference type="NCBI Taxonomy" id="218851"/>
    <lineage>
        <taxon>Eukaryota</taxon>
        <taxon>Viridiplantae</taxon>
        <taxon>Streptophyta</taxon>
        <taxon>Embryophyta</taxon>
        <taxon>Tracheophyta</taxon>
        <taxon>Spermatophyta</taxon>
        <taxon>Magnoliopsida</taxon>
        <taxon>Ranunculales</taxon>
        <taxon>Ranunculaceae</taxon>
        <taxon>Thalictroideae</taxon>
        <taxon>Aquilegia</taxon>
    </lineage>
</organism>
<feature type="coiled-coil region" evidence="1">
    <location>
        <begin position="231"/>
        <end position="272"/>
    </location>
</feature>
<dbReference type="AlphaFoldDB" id="A0A2G5CI73"/>
<protein>
    <submittedName>
        <fullName evidence="3">Uncharacterized protein</fullName>
    </submittedName>
</protein>
<dbReference type="InParanoid" id="A0A2G5CI73"/>
<evidence type="ECO:0000256" key="1">
    <source>
        <dbReference type="SAM" id="Coils"/>
    </source>
</evidence>
<keyword evidence="1" id="KW-0175">Coiled coil</keyword>
<dbReference type="EMBL" id="KZ305070">
    <property type="protein sequence ID" value="PIA30949.1"/>
    <property type="molecule type" value="Genomic_DNA"/>
</dbReference>
<dbReference type="OrthoDB" id="1925512at2759"/>
<sequence>MKTAFNNLRSQIKSGLLEAEDVFASLSIPLIKLVGLKTKEMAQEGRFTTIFMDSSSPSQHQQIFHSGSARSPFSTKTSDHKRLNSKVEEMHSYNEATMTGKKLIENQRLQLQQLVYLLRRIEAQVNSRQDNILQALNDHRVYLSKLFQRSFIYLSSVHQTAESDEAFLVITLNLLKTIFQRVGSALGSVQDGVEDLVRDLAEHMCNPMMDYVKDVKDEMAAGALIRLVAVIEQMEREVRDGQTELEETRAMVKIEKERKLEALSRLKDAEDKRRAMKEFVAFHLEAKKRSGETPQKVSVMEDDLDEDEKLLWDLLKEKNKIQALSSPLGTKELLHAEPNNKSRRYKGDSQHLARTEPKVTHRPVTRSSTKGFGPGTPCPDPWPLLGSSPSVLSQRHAVHKQIPPLLRVKGALPQ</sequence>
<proteinExistence type="predicted"/>
<accession>A0A2G5CI73</accession>
<gene>
    <name evidence="3" type="ORF">AQUCO_05300052v1</name>
</gene>
<feature type="region of interest" description="Disordered" evidence="2">
    <location>
        <begin position="338"/>
        <end position="387"/>
    </location>
</feature>
<dbReference type="FunCoup" id="A0A2G5CI73">
    <property type="interactions" value="19"/>
</dbReference>
<evidence type="ECO:0000256" key="2">
    <source>
        <dbReference type="SAM" id="MobiDB-lite"/>
    </source>
</evidence>